<dbReference type="Proteomes" id="UP001530315">
    <property type="component" value="Unassembled WGS sequence"/>
</dbReference>
<dbReference type="Gene3D" id="1.10.260.100">
    <property type="match status" value="1"/>
</dbReference>
<dbReference type="InterPro" id="IPR025723">
    <property type="entry name" value="ArsA/GET3_ATPase-like"/>
</dbReference>
<dbReference type="InterPro" id="IPR027417">
    <property type="entry name" value="P-loop_NTPase"/>
</dbReference>
<evidence type="ECO:0000313" key="6">
    <source>
        <dbReference type="EMBL" id="KAL3767099.1"/>
    </source>
</evidence>
<accession>A0ABD3MV64</accession>
<dbReference type="SUPFAM" id="SSF52540">
    <property type="entry name" value="P-loop containing nucleoside triphosphate hydrolases"/>
    <property type="match status" value="1"/>
</dbReference>
<name>A0ABD3MV64_9STRA</name>
<dbReference type="InterPro" id="IPR016300">
    <property type="entry name" value="ATPase_ArsA/GET3"/>
</dbReference>
<dbReference type="NCBIfam" id="TIGR00345">
    <property type="entry name" value="GET3_arsA_TRC40"/>
    <property type="match status" value="1"/>
</dbReference>
<feature type="domain" description="ArsA/GET3 Anion-transporting ATPase-like" evidence="4">
    <location>
        <begin position="309"/>
        <end position="379"/>
    </location>
</feature>
<protein>
    <submittedName>
        <fullName evidence="6">Uncharacterized protein</fullName>
    </submittedName>
</protein>
<evidence type="ECO:0000256" key="2">
    <source>
        <dbReference type="ARBA" id="ARBA00022737"/>
    </source>
</evidence>
<dbReference type="PANTHER" id="PTHR10803">
    <property type="entry name" value="ARSENICAL PUMP-DRIVING ATPASE ARSENITE-TRANSLOCATING ATPASE"/>
    <property type="match status" value="1"/>
</dbReference>
<evidence type="ECO:0000259" key="4">
    <source>
        <dbReference type="Pfam" id="PF02374"/>
    </source>
</evidence>
<feature type="domain" description="ArsA/GET3 Anion-transporting ATPase-like" evidence="4">
    <location>
        <begin position="19"/>
        <end position="294"/>
    </location>
</feature>
<feature type="domain" description="STI1/HOP DP" evidence="5">
    <location>
        <begin position="523"/>
        <end position="570"/>
    </location>
</feature>
<dbReference type="Pfam" id="PF17830">
    <property type="entry name" value="STI1-HOP_DP"/>
    <property type="match status" value="1"/>
</dbReference>
<dbReference type="EMBL" id="JALLAZ020001713">
    <property type="protein sequence ID" value="KAL3767099.1"/>
    <property type="molecule type" value="Genomic_DNA"/>
</dbReference>
<comment type="similarity">
    <text evidence="1">Belongs to the arsA ATPase family.</text>
</comment>
<dbReference type="CDD" id="cd02035">
    <property type="entry name" value="ArsA"/>
    <property type="match status" value="1"/>
</dbReference>
<reference evidence="6 7" key="1">
    <citation type="submission" date="2024-10" db="EMBL/GenBank/DDBJ databases">
        <title>Updated reference genomes for cyclostephanoid diatoms.</title>
        <authorList>
            <person name="Roberts W.R."/>
            <person name="Alverson A.J."/>
        </authorList>
    </citation>
    <scope>NUCLEOTIDE SEQUENCE [LARGE SCALE GENOMIC DNA]</scope>
    <source>
        <strain evidence="6 7">AJA276-08</strain>
    </source>
</reference>
<sequence>MSLDSLLHSAIGANDDDLKFVFVGGKGGVGKTTSSSAIATLLAERCNRRVLLVSTDPAHSLSDAFLRNFTNVPTSIGGGMNNLHVMEVDPAETMRAELERWAELARGIAESDPPGGGAVGGDDDDEGNDMVRKIKQFQEWLSGIPGIDEATALASAIEHIESDRYDLIVFDTAPTGHTLKLLGMPDILQAGIEKLQGWQSTLWGYWDVLKGMGSSASLGRMRAKEEVAEMLENYKRGIQKVALMLQDQRRTRFVVVCIAEYLSISETQRLLQELKRNRVRASHVVVNQLVVDNALSRDELTELEGLAEVGSLMLNQELLSKTVHACRLTTARKCIQEKYLAQLKSFPETEEILDGICAVPLLAEEVTGTDALRRFAKYMIRNPPSAEAAISASLVSSGPRRLYDKQLSDKKDANVSEGEGDEKKDMTDNVFWTPSKGDYVKITGLEKAGQYNGLEGVIVSALDAETERCGVRIEHNGRMKTLALQMQNIVLLHKAKKSKSGNVYSDVSSAPSVEQPMSKAMALLEDPEIKALVASNPKFKDAVEDCISNPMNFMKYLSDPEMSPLISKAMAKLNTIQNSDALNETHFKDEFVVWRHSQNPRTGCTTTSPPSRCGPY</sequence>
<organism evidence="6 7">
    <name type="scientific">Stephanodiscus triporus</name>
    <dbReference type="NCBI Taxonomy" id="2934178"/>
    <lineage>
        <taxon>Eukaryota</taxon>
        <taxon>Sar</taxon>
        <taxon>Stramenopiles</taxon>
        <taxon>Ochrophyta</taxon>
        <taxon>Bacillariophyta</taxon>
        <taxon>Coscinodiscophyceae</taxon>
        <taxon>Thalassiosirophycidae</taxon>
        <taxon>Stephanodiscales</taxon>
        <taxon>Stephanodiscaceae</taxon>
        <taxon>Stephanodiscus</taxon>
    </lineage>
</organism>
<dbReference type="PANTHER" id="PTHR10803:SF3">
    <property type="entry name" value="ATPASE GET3"/>
    <property type="match status" value="1"/>
</dbReference>
<dbReference type="AlphaFoldDB" id="A0ABD3MV64"/>
<evidence type="ECO:0000256" key="1">
    <source>
        <dbReference type="ARBA" id="ARBA00011040"/>
    </source>
</evidence>
<comment type="caution">
    <text evidence="6">The sequence shown here is derived from an EMBL/GenBank/DDBJ whole genome shotgun (WGS) entry which is preliminary data.</text>
</comment>
<dbReference type="InterPro" id="IPR041243">
    <property type="entry name" value="STI1/HOP_DP"/>
</dbReference>
<evidence type="ECO:0000259" key="5">
    <source>
        <dbReference type="Pfam" id="PF17830"/>
    </source>
</evidence>
<keyword evidence="2" id="KW-0677">Repeat</keyword>
<dbReference type="Gene3D" id="3.40.50.300">
    <property type="entry name" value="P-loop containing nucleotide triphosphate hydrolases"/>
    <property type="match status" value="1"/>
</dbReference>
<evidence type="ECO:0000256" key="3">
    <source>
        <dbReference type="SAM" id="MobiDB-lite"/>
    </source>
</evidence>
<evidence type="ECO:0000313" key="7">
    <source>
        <dbReference type="Proteomes" id="UP001530315"/>
    </source>
</evidence>
<feature type="region of interest" description="Disordered" evidence="3">
    <location>
        <begin position="406"/>
        <end position="428"/>
    </location>
</feature>
<gene>
    <name evidence="6" type="ORF">ACHAW5_010816</name>
</gene>
<proteinExistence type="inferred from homology"/>
<keyword evidence="7" id="KW-1185">Reference proteome</keyword>
<dbReference type="Pfam" id="PF02374">
    <property type="entry name" value="ArsA_ATPase"/>
    <property type="match status" value="2"/>
</dbReference>